<dbReference type="Proteomes" id="UP000671879">
    <property type="component" value="Chromosome"/>
</dbReference>
<dbReference type="KEGG" id="aram:KAR29_13420"/>
<protein>
    <submittedName>
        <fullName evidence="1">Uncharacterized protein</fullName>
    </submittedName>
</protein>
<organism evidence="1 2">
    <name type="scientific">Aminithiophilus ramosus</name>
    <dbReference type="NCBI Taxonomy" id="3029084"/>
    <lineage>
        <taxon>Bacteria</taxon>
        <taxon>Thermotogati</taxon>
        <taxon>Synergistota</taxon>
        <taxon>Synergistia</taxon>
        <taxon>Synergistales</taxon>
        <taxon>Aminithiophilaceae</taxon>
        <taxon>Aminithiophilus</taxon>
    </lineage>
</organism>
<accession>A0A9Q7ANY5</accession>
<reference evidence="2" key="1">
    <citation type="submission" date="2021-04" db="EMBL/GenBank/DDBJ databases">
        <title>A novel Synergistetes isolate from a pyrite-forming mixed culture.</title>
        <authorList>
            <person name="Bunk B."/>
            <person name="Sproer C."/>
            <person name="Spring S."/>
            <person name="Pester M."/>
        </authorList>
    </citation>
    <scope>NUCLEOTIDE SEQUENCE [LARGE SCALE GENOMIC DNA]</scope>
    <source>
        <strain evidence="2">J.5.4.2-T.3.5.2</strain>
    </source>
</reference>
<dbReference type="RefSeq" id="WP_274373505.1">
    <property type="nucleotide sequence ID" value="NZ_CP072943.1"/>
</dbReference>
<gene>
    <name evidence="1" type="ORF">KAR29_13420</name>
</gene>
<name>A0A9Q7ANY5_9BACT</name>
<evidence type="ECO:0000313" key="1">
    <source>
        <dbReference type="EMBL" id="QTX32282.1"/>
    </source>
</evidence>
<dbReference type="EMBL" id="CP072943">
    <property type="protein sequence ID" value="QTX32282.1"/>
    <property type="molecule type" value="Genomic_DNA"/>
</dbReference>
<sequence>MAEDLEILHKERDHLRVDLREMAARNCSFRKKDFDNFMNRLFDGIDKDRDVLIADSQEIELSLRRYLKEQIELTLTLKTKVYNCIKKTIDKKELECFVDEMKGTYQKNGDDVFQQLCKFQYKIQCYKKIMLEWNNSMRRLLERSSSLEMKDMWQLETIKSRFTREQDRDLRREEVRATLGRFKDERSQYRIEPIATRDEI</sequence>
<evidence type="ECO:0000313" key="2">
    <source>
        <dbReference type="Proteomes" id="UP000671879"/>
    </source>
</evidence>
<dbReference type="AlphaFoldDB" id="A0A9Q7ANY5"/>
<proteinExistence type="predicted"/>
<keyword evidence="2" id="KW-1185">Reference proteome</keyword>